<dbReference type="AlphaFoldDB" id="A0A1F7HJY9"/>
<reference evidence="2 3" key="1">
    <citation type="journal article" date="2016" name="Nat. Commun.">
        <title>Thousands of microbial genomes shed light on interconnected biogeochemical processes in an aquifer system.</title>
        <authorList>
            <person name="Anantharaman K."/>
            <person name="Brown C.T."/>
            <person name="Hug L.A."/>
            <person name="Sharon I."/>
            <person name="Castelle C.J."/>
            <person name="Probst A.J."/>
            <person name="Thomas B.C."/>
            <person name="Singh A."/>
            <person name="Wilkins M.J."/>
            <person name="Karaoz U."/>
            <person name="Brodie E.L."/>
            <person name="Williams K.H."/>
            <person name="Hubbard S.S."/>
            <person name="Banfield J.F."/>
        </authorList>
    </citation>
    <scope>NUCLEOTIDE SEQUENCE [LARGE SCALE GENOMIC DNA]</scope>
</reference>
<protein>
    <recommendedName>
        <fullName evidence="4">DUF202 domain-containing protein</fullName>
    </recommendedName>
</protein>
<accession>A0A1F7HJY9</accession>
<comment type="caution">
    <text evidence="2">The sequence shown here is derived from an EMBL/GenBank/DDBJ whole genome shotgun (WGS) entry which is preliminary data.</text>
</comment>
<evidence type="ECO:0000313" key="3">
    <source>
        <dbReference type="Proteomes" id="UP000177199"/>
    </source>
</evidence>
<dbReference type="Proteomes" id="UP000177199">
    <property type="component" value="Unassembled WGS sequence"/>
</dbReference>
<keyword evidence="1" id="KW-0812">Transmembrane</keyword>
<feature type="transmembrane region" description="Helical" evidence="1">
    <location>
        <begin position="20"/>
        <end position="35"/>
    </location>
</feature>
<organism evidence="2 3">
    <name type="scientific">Candidatus Roizmanbacteria bacterium RIFCSPHIGHO2_12_FULL_33_9</name>
    <dbReference type="NCBI Taxonomy" id="1802045"/>
    <lineage>
        <taxon>Bacteria</taxon>
        <taxon>Candidatus Roizmaniibacteriota</taxon>
    </lineage>
</organism>
<proteinExistence type="predicted"/>
<name>A0A1F7HJY9_9BACT</name>
<evidence type="ECO:0000256" key="1">
    <source>
        <dbReference type="SAM" id="Phobius"/>
    </source>
</evidence>
<sequence>MKNETRTSNREERFYKRTGYGLAVLFEAVAGLGALKENYLIGSFFGIIGLVALGLGALSHRELNKRAHPQILKA</sequence>
<dbReference type="EMBL" id="MFZV01000004">
    <property type="protein sequence ID" value="OGK31491.1"/>
    <property type="molecule type" value="Genomic_DNA"/>
</dbReference>
<keyword evidence="1" id="KW-0472">Membrane</keyword>
<evidence type="ECO:0008006" key="4">
    <source>
        <dbReference type="Google" id="ProtNLM"/>
    </source>
</evidence>
<feature type="transmembrane region" description="Helical" evidence="1">
    <location>
        <begin position="41"/>
        <end position="58"/>
    </location>
</feature>
<evidence type="ECO:0000313" key="2">
    <source>
        <dbReference type="EMBL" id="OGK31491.1"/>
    </source>
</evidence>
<keyword evidence="1" id="KW-1133">Transmembrane helix</keyword>
<gene>
    <name evidence="2" type="ORF">A3F29_04045</name>
</gene>